<evidence type="ECO:0000313" key="2">
    <source>
        <dbReference type="EMBL" id="TDL17027.1"/>
    </source>
</evidence>
<evidence type="ECO:0008006" key="4">
    <source>
        <dbReference type="Google" id="ProtNLM"/>
    </source>
</evidence>
<dbReference type="AlphaFoldDB" id="A0A4Y7PNM8"/>
<gene>
    <name evidence="2" type="ORF">BD410DRAFT_586312</name>
</gene>
<proteinExistence type="predicted"/>
<keyword evidence="3" id="KW-1185">Reference proteome</keyword>
<feature type="signal peptide" evidence="1">
    <location>
        <begin position="1"/>
        <end position="33"/>
    </location>
</feature>
<evidence type="ECO:0000313" key="3">
    <source>
        <dbReference type="Proteomes" id="UP000294933"/>
    </source>
</evidence>
<keyword evidence="1" id="KW-0732">Signal</keyword>
<sequence length="130" mass="15530">MQTNRARRRSPPCAPVLLTLVLSFCSVGPWVRCGDRRCEKTVIDMLLILRETKRMRKRRNHWRTRTIEGNPIPWKAIPIRVKLVLSSQGWYRRLPCARQCLLSVLRMCEEVIEMDRHNREGETVRTMCWR</sequence>
<feature type="chain" id="PRO_5021291810" description="Secreted protein" evidence="1">
    <location>
        <begin position="34"/>
        <end position="130"/>
    </location>
</feature>
<organism evidence="2 3">
    <name type="scientific">Rickenella mellea</name>
    <dbReference type="NCBI Taxonomy" id="50990"/>
    <lineage>
        <taxon>Eukaryota</taxon>
        <taxon>Fungi</taxon>
        <taxon>Dikarya</taxon>
        <taxon>Basidiomycota</taxon>
        <taxon>Agaricomycotina</taxon>
        <taxon>Agaricomycetes</taxon>
        <taxon>Hymenochaetales</taxon>
        <taxon>Rickenellaceae</taxon>
        <taxon>Rickenella</taxon>
    </lineage>
</organism>
<accession>A0A4Y7PNM8</accession>
<reference evidence="2 3" key="1">
    <citation type="submission" date="2018-06" db="EMBL/GenBank/DDBJ databases">
        <title>A transcriptomic atlas of mushroom development highlights an independent origin of complex multicellularity.</title>
        <authorList>
            <consortium name="DOE Joint Genome Institute"/>
            <person name="Krizsan K."/>
            <person name="Almasi E."/>
            <person name="Merenyi Z."/>
            <person name="Sahu N."/>
            <person name="Viragh M."/>
            <person name="Koszo T."/>
            <person name="Mondo S."/>
            <person name="Kiss B."/>
            <person name="Balint B."/>
            <person name="Kues U."/>
            <person name="Barry K."/>
            <person name="Hegedus J.C."/>
            <person name="Henrissat B."/>
            <person name="Johnson J."/>
            <person name="Lipzen A."/>
            <person name="Ohm R."/>
            <person name="Nagy I."/>
            <person name="Pangilinan J."/>
            <person name="Yan J."/>
            <person name="Xiong Y."/>
            <person name="Grigoriev I.V."/>
            <person name="Hibbett D.S."/>
            <person name="Nagy L.G."/>
        </authorList>
    </citation>
    <scope>NUCLEOTIDE SEQUENCE [LARGE SCALE GENOMIC DNA]</scope>
    <source>
        <strain evidence="2 3">SZMC22713</strain>
    </source>
</reference>
<dbReference type="EMBL" id="ML170230">
    <property type="protein sequence ID" value="TDL17027.1"/>
    <property type="molecule type" value="Genomic_DNA"/>
</dbReference>
<dbReference type="Proteomes" id="UP000294933">
    <property type="component" value="Unassembled WGS sequence"/>
</dbReference>
<protein>
    <recommendedName>
        <fullName evidence="4">Secreted protein</fullName>
    </recommendedName>
</protein>
<dbReference type="VEuPathDB" id="FungiDB:BD410DRAFT_586312"/>
<name>A0A4Y7PNM8_9AGAM</name>
<evidence type="ECO:0000256" key="1">
    <source>
        <dbReference type="SAM" id="SignalP"/>
    </source>
</evidence>